<dbReference type="AlphaFoldDB" id="A0A7W6KB08"/>
<name>A0A7W6KB08_9SPHI</name>
<evidence type="ECO:0000313" key="2">
    <source>
        <dbReference type="EMBL" id="MBB4108342.1"/>
    </source>
</evidence>
<dbReference type="EMBL" id="BMHZ01000001">
    <property type="protein sequence ID" value="GGG93422.1"/>
    <property type="molecule type" value="Genomic_DNA"/>
</dbReference>
<sequence length="78" mass="8690">MNTGKSLSKRDILKENILALARGQKSPKDIYPDCLCKIGYGEDNIYLINDKEVGKEEFDRASANLDCEGFTITYGGKI</sequence>
<dbReference type="EMBL" id="JACIEF010000002">
    <property type="protein sequence ID" value="MBB4108342.1"/>
    <property type="molecule type" value="Genomic_DNA"/>
</dbReference>
<dbReference type="Proteomes" id="UP000642938">
    <property type="component" value="Unassembled WGS sequence"/>
</dbReference>
<evidence type="ECO:0000313" key="1">
    <source>
        <dbReference type="EMBL" id="GGG93422.1"/>
    </source>
</evidence>
<protein>
    <submittedName>
        <fullName evidence="2">Uncharacterized protein</fullName>
    </submittedName>
</protein>
<keyword evidence="4" id="KW-1185">Reference proteome</keyword>
<proteinExistence type="predicted"/>
<reference evidence="1" key="1">
    <citation type="journal article" date="2014" name="Int. J. Syst. Evol. Microbiol.">
        <title>Complete genome of a new Firmicutes species belonging to the dominant human colonic microbiota ('Ruminococcus bicirculans') reveals two chromosomes and a selective capacity to utilize plant glucans.</title>
        <authorList>
            <consortium name="NISC Comparative Sequencing Program"/>
            <person name="Wegmann U."/>
            <person name="Louis P."/>
            <person name="Goesmann A."/>
            <person name="Henrissat B."/>
            <person name="Duncan S.H."/>
            <person name="Flint H.J."/>
        </authorList>
    </citation>
    <scope>NUCLEOTIDE SEQUENCE</scope>
    <source>
        <strain evidence="1">CGMCC 1.15287</strain>
    </source>
</reference>
<accession>A0A7W6KB08</accession>
<dbReference type="Proteomes" id="UP000532273">
    <property type="component" value="Unassembled WGS sequence"/>
</dbReference>
<organism evidence="2 3">
    <name type="scientific">Pedobacter zeae</name>
    <dbReference type="NCBI Taxonomy" id="1737356"/>
    <lineage>
        <taxon>Bacteria</taxon>
        <taxon>Pseudomonadati</taxon>
        <taxon>Bacteroidota</taxon>
        <taxon>Sphingobacteriia</taxon>
        <taxon>Sphingobacteriales</taxon>
        <taxon>Sphingobacteriaceae</taxon>
        <taxon>Pedobacter</taxon>
    </lineage>
</organism>
<gene>
    <name evidence="1" type="ORF">GCM10007422_03310</name>
    <name evidence="2" type="ORF">GGQ60_002323</name>
</gene>
<comment type="caution">
    <text evidence="2">The sequence shown here is derived from an EMBL/GenBank/DDBJ whole genome shotgun (WGS) entry which is preliminary data.</text>
</comment>
<evidence type="ECO:0000313" key="3">
    <source>
        <dbReference type="Proteomes" id="UP000532273"/>
    </source>
</evidence>
<reference evidence="2 3" key="3">
    <citation type="submission" date="2020-08" db="EMBL/GenBank/DDBJ databases">
        <title>Genomic Encyclopedia of Type Strains, Phase IV (KMG-IV): sequencing the most valuable type-strain genomes for metagenomic binning, comparative biology and taxonomic classification.</title>
        <authorList>
            <person name="Goeker M."/>
        </authorList>
    </citation>
    <scope>NUCLEOTIDE SEQUENCE [LARGE SCALE GENOMIC DNA]</scope>
    <source>
        <strain evidence="2 3">DSM 100774</strain>
    </source>
</reference>
<reference evidence="1" key="4">
    <citation type="submission" date="2024-05" db="EMBL/GenBank/DDBJ databases">
        <authorList>
            <person name="Sun Q."/>
            <person name="Zhou Y."/>
        </authorList>
    </citation>
    <scope>NUCLEOTIDE SEQUENCE</scope>
    <source>
        <strain evidence="1">CGMCC 1.15287</strain>
    </source>
</reference>
<evidence type="ECO:0000313" key="4">
    <source>
        <dbReference type="Proteomes" id="UP000642938"/>
    </source>
</evidence>
<dbReference type="RefSeq" id="WP_183763767.1">
    <property type="nucleotide sequence ID" value="NZ_BMHZ01000001.1"/>
</dbReference>
<reference evidence="4" key="2">
    <citation type="journal article" date="2019" name="Int. J. Syst. Evol. Microbiol.">
        <title>The Global Catalogue of Microorganisms (GCM) 10K type strain sequencing project: providing services to taxonomists for standard genome sequencing and annotation.</title>
        <authorList>
            <consortium name="The Broad Institute Genomics Platform"/>
            <consortium name="The Broad Institute Genome Sequencing Center for Infectious Disease"/>
            <person name="Wu L."/>
            <person name="Ma J."/>
        </authorList>
    </citation>
    <scope>NUCLEOTIDE SEQUENCE [LARGE SCALE GENOMIC DNA]</scope>
    <source>
        <strain evidence="4">CGMCC 1.15287</strain>
    </source>
</reference>